<dbReference type="OrthoDB" id="1369845at2"/>
<evidence type="ECO:0000313" key="3">
    <source>
        <dbReference type="Proteomes" id="UP000216035"/>
    </source>
</evidence>
<dbReference type="InterPro" id="IPR024311">
    <property type="entry name" value="Lipocalin-like"/>
</dbReference>
<gene>
    <name evidence="2" type="ORF">CHX27_01285</name>
</gene>
<name>A0A256A7I2_9FLAO</name>
<feature type="domain" description="Lipocalin-like" evidence="1">
    <location>
        <begin position="42"/>
        <end position="125"/>
    </location>
</feature>
<dbReference type="AlphaFoldDB" id="A0A256A7I2"/>
<evidence type="ECO:0000259" key="1">
    <source>
        <dbReference type="Pfam" id="PF13648"/>
    </source>
</evidence>
<comment type="caution">
    <text evidence="2">The sequence shown here is derived from an EMBL/GenBank/DDBJ whole genome shotgun (WGS) entry which is preliminary data.</text>
</comment>
<dbReference type="EMBL" id="NOXX01000093">
    <property type="protein sequence ID" value="OYQ49698.1"/>
    <property type="molecule type" value="Genomic_DNA"/>
</dbReference>
<reference evidence="2 3" key="1">
    <citation type="submission" date="2017-07" db="EMBL/GenBank/DDBJ databases">
        <title>Flavobacterium cyanobacteriorum sp. nov., isolated from cyanobacterial aggregates in a eutrophic lake.</title>
        <authorList>
            <person name="Cai H."/>
        </authorList>
    </citation>
    <scope>NUCLEOTIDE SEQUENCE [LARGE SCALE GENOMIC DNA]</scope>
    <source>
        <strain evidence="2 3">TH167</strain>
    </source>
</reference>
<sequence>MFTKTNILMKSIQKIILAGLAITAFSCGNDDDNNSVDSSLLLKKWYYVSDKVAGETIPYDDHEPCGRDYSEFLSNGTMNDVDVFNCELFTENYNYTLNGNQLTVSDSQFTQTVTITKLTATELEIQSSYDYDDDGDNEVVTVVYTAL</sequence>
<dbReference type="Pfam" id="PF13648">
    <property type="entry name" value="Lipocalin_4"/>
    <property type="match status" value="1"/>
</dbReference>
<protein>
    <recommendedName>
        <fullName evidence="1">Lipocalin-like domain-containing protein</fullName>
    </recommendedName>
</protein>
<organism evidence="2 3">
    <name type="scientific">Flavobacterium aurantiibacter</name>
    <dbReference type="NCBI Taxonomy" id="2023067"/>
    <lineage>
        <taxon>Bacteria</taxon>
        <taxon>Pseudomonadati</taxon>
        <taxon>Bacteroidota</taxon>
        <taxon>Flavobacteriia</taxon>
        <taxon>Flavobacteriales</taxon>
        <taxon>Flavobacteriaceae</taxon>
        <taxon>Flavobacterium</taxon>
    </lineage>
</organism>
<dbReference type="Proteomes" id="UP000216035">
    <property type="component" value="Unassembled WGS sequence"/>
</dbReference>
<proteinExistence type="predicted"/>
<accession>A0A256A7I2</accession>
<keyword evidence="3" id="KW-1185">Reference proteome</keyword>
<dbReference type="PROSITE" id="PS51257">
    <property type="entry name" value="PROKAR_LIPOPROTEIN"/>
    <property type="match status" value="1"/>
</dbReference>
<evidence type="ECO:0000313" key="2">
    <source>
        <dbReference type="EMBL" id="OYQ49698.1"/>
    </source>
</evidence>